<dbReference type="EMBL" id="BFAA01022155">
    <property type="protein sequence ID" value="GCB82478.1"/>
    <property type="molecule type" value="Genomic_DNA"/>
</dbReference>
<dbReference type="GO" id="GO:0007032">
    <property type="term" value="P:endosome organization"/>
    <property type="evidence" value="ECO:0007669"/>
    <property type="project" value="TreeGrafter"/>
</dbReference>
<protein>
    <submittedName>
        <fullName evidence="1">Uncharacterized protein</fullName>
    </submittedName>
</protein>
<keyword evidence="2" id="KW-1185">Reference proteome</keyword>
<organism evidence="1 2">
    <name type="scientific">Scyliorhinus torazame</name>
    <name type="common">Cloudy catshark</name>
    <name type="synonym">Catulus torazame</name>
    <dbReference type="NCBI Taxonomy" id="75743"/>
    <lineage>
        <taxon>Eukaryota</taxon>
        <taxon>Metazoa</taxon>
        <taxon>Chordata</taxon>
        <taxon>Craniata</taxon>
        <taxon>Vertebrata</taxon>
        <taxon>Chondrichthyes</taxon>
        <taxon>Elasmobranchii</taxon>
        <taxon>Galeomorphii</taxon>
        <taxon>Galeoidea</taxon>
        <taxon>Carcharhiniformes</taxon>
        <taxon>Scyliorhinidae</taxon>
        <taxon>Scyliorhinus</taxon>
    </lineage>
</organism>
<dbReference type="GO" id="GO:0070695">
    <property type="term" value="C:FHF complex"/>
    <property type="evidence" value="ECO:0007669"/>
    <property type="project" value="TreeGrafter"/>
</dbReference>
<sequence>MSWLSKLNPRGAASRAIQASCPQSPVQADSETCFMVFKNHWTQVSRILERQDSRTMDEASAVRNYTDQMMYLLAEERPQEETGIGPILELVILEGILDRLLSWNLRWQFNDDKKMEQLKLYELL</sequence>
<dbReference type="GO" id="GO:0007040">
    <property type="term" value="P:lysosome organization"/>
    <property type="evidence" value="ECO:0007669"/>
    <property type="project" value="TreeGrafter"/>
</dbReference>
<evidence type="ECO:0000313" key="2">
    <source>
        <dbReference type="Proteomes" id="UP000288216"/>
    </source>
</evidence>
<name>A0A401QAR1_SCYTO</name>
<dbReference type="STRING" id="75743.A0A401QAR1"/>
<dbReference type="Proteomes" id="UP000288216">
    <property type="component" value="Unassembled WGS sequence"/>
</dbReference>
<gene>
    <name evidence="1" type="ORF">scyTo_0022335</name>
</gene>
<evidence type="ECO:0000313" key="1">
    <source>
        <dbReference type="EMBL" id="GCB82478.1"/>
    </source>
</evidence>
<dbReference type="InterPro" id="IPR019384">
    <property type="entry name" value="FHIP"/>
</dbReference>
<proteinExistence type="predicted"/>
<dbReference type="OrthoDB" id="6287422at2759"/>
<reference evidence="1 2" key="1">
    <citation type="journal article" date="2018" name="Nat. Ecol. Evol.">
        <title>Shark genomes provide insights into elasmobranch evolution and the origin of vertebrates.</title>
        <authorList>
            <person name="Hara Y"/>
            <person name="Yamaguchi K"/>
            <person name="Onimaru K"/>
            <person name="Kadota M"/>
            <person name="Koyanagi M"/>
            <person name="Keeley SD"/>
            <person name="Tatsumi K"/>
            <person name="Tanaka K"/>
            <person name="Motone F"/>
            <person name="Kageyama Y"/>
            <person name="Nozu R"/>
            <person name="Adachi N"/>
            <person name="Nishimura O"/>
            <person name="Nakagawa R"/>
            <person name="Tanegashima C"/>
            <person name="Kiyatake I"/>
            <person name="Matsumoto R"/>
            <person name="Murakumo K"/>
            <person name="Nishida K"/>
            <person name="Terakita A"/>
            <person name="Kuratani S"/>
            <person name="Sato K"/>
            <person name="Hyodo S Kuraku.S."/>
        </authorList>
    </citation>
    <scope>NUCLEOTIDE SEQUENCE [LARGE SCALE GENOMIC DNA]</scope>
</reference>
<dbReference type="PANTHER" id="PTHR21705">
    <property type="entry name" value="RAI16 PROTEIN-RELATED"/>
    <property type="match status" value="1"/>
</dbReference>
<dbReference type="GO" id="GO:0045022">
    <property type="term" value="P:early endosome to late endosome transport"/>
    <property type="evidence" value="ECO:0007669"/>
    <property type="project" value="TreeGrafter"/>
</dbReference>
<comment type="caution">
    <text evidence="1">The sequence shown here is derived from an EMBL/GenBank/DDBJ whole genome shotgun (WGS) entry which is preliminary data.</text>
</comment>
<feature type="non-terminal residue" evidence="1">
    <location>
        <position position="124"/>
    </location>
</feature>
<dbReference type="GO" id="GO:0008333">
    <property type="term" value="P:endosome to lysosome transport"/>
    <property type="evidence" value="ECO:0007669"/>
    <property type="project" value="TreeGrafter"/>
</dbReference>
<dbReference type="AlphaFoldDB" id="A0A401QAR1"/>
<accession>A0A401QAR1</accession>
<dbReference type="PANTHER" id="PTHR21705:SF4">
    <property type="entry name" value="FHF COMPLEX SUBUNIT HOOK-INTERACTING PROTEIN 1B"/>
    <property type="match status" value="1"/>
</dbReference>